<comment type="caution">
    <text evidence="1">The sequence shown here is derived from an EMBL/GenBank/DDBJ whole genome shotgun (WGS) entry which is preliminary data.</text>
</comment>
<dbReference type="AlphaFoldDB" id="A0A5S3X510"/>
<reference evidence="2" key="2">
    <citation type="submission" date="2019-06" db="EMBL/GenBank/DDBJ databases">
        <title>Co-occurence of chitin degradation, pigmentation and bioactivity in marine Pseudoalteromonas.</title>
        <authorList>
            <person name="Sonnenschein E.C."/>
            <person name="Bech P.K."/>
        </authorList>
    </citation>
    <scope>NUCLEOTIDE SEQUENCE [LARGE SCALE GENOMIC DNA]</scope>
    <source>
        <strain evidence="2">S2599</strain>
    </source>
</reference>
<accession>A0A5S3X510</accession>
<gene>
    <name evidence="1" type="ORF">CWB98_05445</name>
</gene>
<dbReference type="EMBL" id="PNCJ01000008">
    <property type="protein sequence ID" value="TMP38609.1"/>
    <property type="molecule type" value="Genomic_DNA"/>
</dbReference>
<evidence type="ECO:0000313" key="1">
    <source>
        <dbReference type="EMBL" id="TMP38609.1"/>
    </source>
</evidence>
<proteinExistence type="predicted"/>
<dbReference type="Proteomes" id="UP000306719">
    <property type="component" value="Unassembled WGS sequence"/>
</dbReference>
<reference evidence="1 2" key="1">
    <citation type="submission" date="2018-01" db="EMBL/GenBank/DDBJ databases">
        <authorList>
            <person name="Paulsen S."/>
            <person name="Gram L.K."/>
        </authorList>
    </citation>
    <scope>NUCLEOTIDE SEQUENCE [LARGE SCALE GENOMIC DNA]</scope>
    <source>
        <strain evidence="1 2">S2599</strain>
    </source>
</reference>
<evidence type="ECO:0000313" key="2">
    <source>
        <dbReference type="Proteomes" id="UP000306719"/>
    </source>
</evidence>
<protein>
    <submittedName>
        <fullName evidence="1">Uncharacterized protein</fullName>
    </submittedName>
</protein>
<name>A0A5S3X510_9GAMM</name>
<organism evidence="1 2">
    <name type="scientific">Pseudoalteromonas rubra</name>
    <dbReference type="NCBI Taxonomy" id="43658"/>
    <lineage>
        <taxon>Bacteria</taxon>
        <taxon>Pseudomonadati</taxon>
        <taxon>Pseudomonadota</taxon>
        <taxon>Gammaproteobacteria</taxon>
        <taxon>Alteromonadales</taxon>
        <taxon>Pseudoalteromonadaceae</taxon>
        <taxon>Pseudoalteromonas</taxon>
    </lineage>
</organism>
<sequence>MISAFPGRATLTLLFALTNLCFTYIVHASSQTEFEQAYAPILVGGITTFIPIELTPDVVVKLSTKEAGGYTDLAWTPSPQADYYQILKFDGQTWQLVASNVVSTHYRYQGGGSFRVVACHRYGCSIRNKANVNVSDALAINAFYIQGNAAVEVGSVVKLGWQLSGATSAAITHTQNGVINSHQVTLLDTSSHTFSVYADSRFTLTVKGFNGEHISTVLDVATLRANPFLQKGKQSEYKQPLFGLDLDIIERTILQNEHHLVFSTHDGALYFFRAHKESEKPITWHQEWSINLEGVINSVPSITEGYVFYSETNEKNMGRVCKVRLKDKQSQTCSPYYEGSLLASPIVVNNDGDYSVKFLESFAGSEKKASGIYAFYYDGSVRIFDQQSLTPKPQSFTLAEQLSLPLINTPTLFLNRKRIEGLDEQILIKEQNHVLGVAIPTTQVVQQSQSFGVLAIGQQGLAQPMTVLWRGTL</sequence>